<dbReference type="InterPro" id="IPR029063">
    <property type="entry name" value="SAM-dependent_MTases_sf"/>
</dbReference>
<dbReference type="PRINTS" id="PR00508">
    <property type="entry name" value="S21N4MTFRASE"/>
</dbReference>
<dbReference type="EMBL" id="FSQT01000002">
    <property type="protein sequence ID" value="SIN35524.1"/>
    <property type="molecule type" value="Genomic_DNA"/>
</dbReference>
<dbReference type="GO" id="GO:0032259">
    <property type="term" value="P:methylation"/>
    <property type="evidence" value="ECO:0007669"/>
    <property type="project" value="UniProtKB-KW"/>
</dbReference>
<evidence type="ECO:0000256" key="7">
    <source>
        <dbReference type="ARBA" id="ARBA00049120"/>
    </source>
</evidence>
<evidence type="ECO:0000313" key="11">
    <source>
        <dbReference type="EMBL" id="SIN35524.1"/>
    </source>
</evidence>
<dbReference type="GO" id="GO:0003677">
    <property type="term" value="F:DNA binding"/>
    <property type="evidence" value="ECO:0007669"/>
    <property type="project" value="UniProtKB-KW"/>
</dbReference>
<evidence type="ECO:0000256" key="6">
    <source>
        <dbReference type="ARBA" id="ARBA00023125"/>
    </source>
</evidence>
<dbReference type="GO" id="GO:0015667">
    <property type="term" value="F:site-specific DNA-methyltransferase (cytosine-N4-specific) activity"/>
    <property type="evidence" value="ECO:0007669"/>
    <property type="project" value="UniProtKB-EC"/>
</dbReference>
<protein>
    <recommendedName>
        <fullName evidence="8">Methyltransferase</fullName>
        <ecNumber evidence="8">2.1.1.-</ecNumber>
    </recommendedName>
</protein>
<feature type="domain" description="DNA methylase N-4/N-6" evidence="10">
    <location>
        <begin position="44"/>
        <end position="95"/>
    </location>
</feature>
<comment type="similarity">
    <text evidence="1">Belongs to the N(4)/N(6)-methyltransferase family. N(4) subfamily.</text>
</comment>
<evidence type="ECO:0000313" key="12">
    <source>
        <dbReference type="Proteomes" id="UP000185124"/>
    </source>
</evidence>
<evidence type="ECO:0000259" key="10">
    <source>
        <dbReference type="Pfam" id="PF01555"/>
    </source>
</evidence>
<name>A0A1N6ANG3_9ACTN</name>
<evidence type="ECO:0000256" key="8">
    <source>
        <dbReference type="RuleBase" id="RU362026"/>
    </source>
</evidence>
<comment type="catalytic activity">
    <reaction evidence="7">
        <text>a 2'-deoxycytidine in DNA + S-adenosyl-L-methionine = an N(4)-methyl-2'-deoxycytidine in DNA + S-adenosyl-L-homocysteine + H(+)</text>
        <dbReference type="Rhea" id="RHEA:16857"/>
        <dbReference type="Rhea" id="RHEA-COMP:11369"/>
        <dbReference type="Rhea" id="RHEA-COMP:13674"/>
        <dbReference type="ChEBI" id="CHEBI:15378"/>
        <dbReference type="ChEBI" id="CHEBI:57856"/>
        <dbReference type="ChEBI" id="CHEBI:59789"/>
        <dbReference type="ChEBI" id="CHEBI:85452"/>
        <dbReference type="ChEBI" id="CHEBI:137933"/>
        <dbReference type="EC" id="2.1.1.113"/>
    </reaction>
</comment>
<evidence type="ECO:0000256" key="5">
    <source>
        <dbReference type="ARBA" id="ARBA00022747"/>
    </source>
</evidence>
<evidence type="ECO:0000256" key="4">
    <source>
        <dbReference type="ARBA" id="ARBA00022691"/>
    </source>
</evidence>
<dbReference type="InterPro" id="IPR017985">
    <property type="entry name" value="MeTrfase_CN4_CS"/>
</dbReference>
<evidence type="ECO:0000256" key="2">
    <source>
        <dbReference type="ARBA" id="ARBA00022603"/>
    </source>
</evidence>
<gene>
    <name evidence="11" type="ORF">SAMN04489832_5819</name>
</gene>
<evidence type="ECO:0000256" key="3">
    <source>
        <dbReference type="ARBA" id="ARBA00022679"/>
    </source>
</evidence>
<dbReference type="GO" id="GO:0009307">
    <property type="term" value="P:DNA restriction-modification system"/>
    <property type="evidence" value="ECO:0007669"/>
    <property type="project" value="UniProtKB-KW"/>
</dbReference>
<dbReference type="STRING" id="709881.SAMN04489832_5819"/>
<dbReference type="Pfam" id="PF01555">
    <property type="entry name" value="N6_N4_Mtase"/>
    <property type="match status" value="1"/>
</dbReference>
<keyword evidence="3 11" id="KW-0808">Transferase</keyword>
<keyword evidence="6" id="KW-0238">DNA-binding</keyword>
<dbReference type="PROSITE" id="PS00093">
    <property type="entry name" value="N4_MTASE"/>
    <property type="match status" value="1"/>
</dbReference>
<evidence type="ECO:0000256" key="1">
    <source>
        <dbReference type="ARBA" id="ARBA00010203"/>
    </source>
</evidence>
<feature type="compositionally biased region" description="Polar residues" evidence="9">
    <location>
        <begin position="445"/>
        <end position="455"/>
    </location>
</feature>
<keyword evidence="5" id="KW-0680">Restriction system</keyword>
<dbReference type="Gene3D" id="3.40.50.150">
    <property type="entry name" value="Vaccinia Virus protein VP39"/>
    <property type="match status" value="2"/>
</dbReference>
<dbReference type="InterPro" id="IPR002941">
    <property type="entry name" value="DNA_methylase_N4/N6"/>
</dbReference>
<keyword evidence="2 11" id="KW-0489">Methyltransferase</keyword>
<dbReference type="InterPro" id="IPR001091">
    <property type="entry name" value="RM_Methyltransferase"/>
</dbReference>
<dbReference type="SUPFAM" id="SSF53335">
    <property type="entry name" value="S-adenosyl-L-methionine-dependent methyltransferases"/>
    <property type="match status" value="3"/>
</dbReference>
<keyword evidence="4" id="KW-0949">S-adenosyl-L-methionine</keyword>
<evidence type="ECO:0000256" key="9">
    <source>
        <dbReference type="SAM" id="MobiDB-lite"/>
    </source>
</evidence>
<dbReference type="GO" id="GO:0008170">
    <property type="term" value="F:N-methyltransferase activity"/>
    <property type="evidence" value="ECO:0007669"/>
    <property type="project" value="InterPro"/>
</dbReference>
<reference evidence="12" key="1">
    <citation type="submission" date="2016-12" db="EMBL/GenBank/DDBJ databases">
        <authorList>
            <person name="Varghese N."/>
            <person name="Submissions S."/>
        </authorList>
    </citation>
    <scope>NUCLEOTIDE SEQUENCE [LARGE SCALE GENOMIC DNA]</scope>
    <source>
        <strain evidence="12">DSM 45599</strain>
    </source>
</reference>
<feature type="region of interest" description="Disordered" evidence="9">
    <location>
        <begin position="419"/>
        <end position="455"/>
    </location>
</feature>
<dbReference type="AlphaFoldDB" id="A0A1N6ANG3"/>
<proteinExistence type="inferred from homology"/>
<keyword evidence="12" id="KW-1185">Reference proteome</keyword>
<dbReference type="Proteomes" id="UP000185124">
    <property type="component" value="Unassembled WGS sequence"/>
</dbReference>
<organism evidence="11 12">
    <name type="scientific">Micromonospora cremea</name>
    <dbReference type="NCBI Taxonomy" id="709881"/>
    <lineage>
        <taxon>Bacteria</taxon>
        <taxon>Bacillati</taxon>
        <taxon>Actinomycetota</taxon>
        <taxon>Actinomycetes</taxon>
        <taxon>Micromonosporales</taxon>
        <taxon>Micromonosporaceae</taxon>
        <taxon>Micromonospora</taxon>
    </lineage>
</organism>
<sequence length="455" mass="51044">MDWLEDAFFEEPERDSIDGGTTTEGHLWHVANPRWGHSMHTMCSYHGMFPAKLAHYFIQRYSRPGDVILDPFSGRGTVPLQARVEGRRALGNDLSPLGHVLSRAKANPPSWIAVNKFLDNLEKRYKRATQAEPDVSPDIRMLYHPNTLRQICYLRDALLQRHLDEWTPEAAMVAGSLAGIMHGSFRRDGTSQYLSISMPNTFSMSPTYVEKFIREKNLIAPDQDVFERLRDKLARLYLDTVGGPAGKVFFADAPGLMQSGGIQPHTVDLIVTSPPYLQVVNYGTANWIRLWLLGIDDVGRERGHGRQKLDAELDHRHNYDSYRTFLLRTLLGIQHVLKRDGVAAVVIGDVADPGKEALPLAKKIWDDVGAKTELRLISLIGDRLPVENKVSRIWGGTKGQATERDCILVLTHRGGEPWDGPDAIDWDEPYKDGGPDAAHARLKSRFSTSDEPTAV</sequence>
<accession>A0A1N6ANG3</accession>
<dbReference type="EC" id="2.1.1.-" evidence="8"/>